<sequence>MPRKDGCEVSRKIKQTEGLESIPVVILTTRNNEADIAISDWHHASGYIPKNE</sequence>
<proteinExistence type="predicted"/>
<dbReference type="EMBL" id="CP036262">
    <property type="protein sequence ID" value="QDS92663.1"/>
    <property type="molecule type" value="Genomic_DNA"/>
</dbReference>
<organism evidence="3 4">
    <name type="scientific">Roseimaritima multifibrata</name>
    <dbReference type="NCBI Taxonomy" id="1930274"/>
    <lineage>
        <taxon>Bacteria</taxon>
        <taxon>Pseudomonadati</taxon>
        <taxon>Planctomycetota</taxon>
        <taxon>Planctomycetia</taxon>
        <taxon>Pirellulales</taxon>
        <taxon>Pirellulaceae</taxon>
        <taxon>Roseimaritima</taxon>
    </lineage>
</organism>
<feature type="domain" description="Response regulatory" evidence="2">
    <location>
        <begin position="1"/>
        <end position="52"/>
    </location>
</feature>
<evidence type="ECO:0000256" key="1">
    <source>
        <dbReference type="PROSITE-ProRule" id="PRU00169"/>
    </source>
</evidence>
<comment type="caution">
    <text evidence="1">Lacks conserved residue(s) required for the propagation of feature annotation.</text>
</comment>
<dbReference type="KEGG" id="rml:FF011L_14100"/>
<dbReference type="PANTHER" id="PTHR44520">
    <property type="entry name" value="RESPONSE REGULATOR RCP1-RELATED"/>
    <property type="match status" value="1"/>
</dbReference>
<name>A0A517MCP1_9BACT</name>
<dbReference type="InterPro" id="IPR011006">
    <property type="entry name" value="CheY-like_superfamily"/>
</dbReference>
<dbReference type="AlphaFoldDB" id="A0A517MCP1"/>
<dbReference type="SUPFAM" id="SSF52172">
    <property type="entry name" value="CheY-like"/>
    <property type="match status" value="1"/>
</dbReference>
<dbReference type="Gene3D" id="3.40.50.2300">
    <property type="match status" value="1"/>
</dbReference>
<gene>
    <name evidence="3" type="primary">rcp1_1</name>
    <name evidence="3" type="ORF">FF011L_14100</name>
</gene>
<dbReference type="Proteomes" id="UP000320672">
    <property type="component" value="Chromosome"/>
</dbReference>
<protein>
    <submittedName>
        <fullName evidence="3">Response regulator rcp1</fullName>
    </submittedName>
</protein>
<reference evidence="3 4" key="1">
    <citation type="submission" date="2019-02" db="EMBL/GenBank/DDBJ databases">
        <title>Deep-cultivation of Planctomycetes and their phenomic and genomic characterization uncovers novel biology.</title>
        <authorList>
            <person name="Wiegand S."/>
            <person name="Jogler M."/>
            <person name="Boedeker C."/>
            <person name="Pinto D."/>
            <person name="Vollmers J."/>
            <person name="Rivas-Marin E."/>
            <person name="Kohn T."/>
            <person name="Peeters S.H."/>
            <person name="Heuer A."/>
            <person name="Rast P."/>
            <person name="Oberbeckmann S."/>
            <person name="Bunk B."/>
            <person name="Jeske O."/>
            <person name="Meyerdierks A."/>
            <person name="Storesund J.E."/>
            <person name="Kallscheuer N."/>
            <person name="Luecker S."/>
            <person name="Lage O.M."/>
            <person name="Pohl T."/>
            <person name="Merkel B.J."/>
            <person name="Hornburger P."/>
            <person name="Mueller R.-W."/>
            <person name="Bruemmer F."/>
            <person name="Labrenz M."/>
            <person name="Spormann A.M."/>
            <person name="Op den Camp H."/>
            <person name="Overmann J."/>
            <person name="Amann R."/>
            <person name="Jetten M.S.M."/>
            <person name="Mascher T."/>
            <person name="Medema M.H."/>
            <person name="Devos D.P."/>
            <person name="Kaster A.-K."/>
            <person name="Ovreas L."/>
            <person name="Rohde M."/>
            <person name="Galperin M.Y."/>
            <person name="Jogler C."/>
        </authorList>
    </citation>
    <scope>NUCLEOTIDE SEQUENCE [LARGE SCALE GENOMIC DNA]</scope>
    <source>
        <strain evidence="3 4">FF011L</strain>
    </source>
</reference>
<dbReference type="GO" id="GO:0000160">
    <property type="term" value="P:phosphorelay signal transduction system"/>
    <property type="evidence" value="ECO:0007669"/>
    <property type="project" value="InterPro"/>
</dbReference>
<dbReference type="InterPro" id="IPR052893">
    <property type="entry name" value="TCS_response_regulator"/>
</dbReference>
<evidence type="ECO:0000313" key="4">
    <source>
        <dbReference type="Proteomes" id="UP000320672"/>
    </source>
</evidence>
<accession>A0A517MCP1</accession>
<dbReference type="PROSITE" id="PS50110">
    <property type="entry name" value="RESPONSE_REGULATORY"/>
    <property type="match status" value="1"/>
</dbReference>
<keyword evidence="4" id="KW-1185">Reference proteome</keyword>
<dbReference type="InterPro" id="IPR001789">
    <property type="entry name" value="Sig_transdc_resp-reg_receiver"/>
</dbReference>
<evidence type="ECO:0000313" key="3">
    <source>
        <dbReference type="EMBL" id="QDS92663.1"/>
    </source>
</evidence>
<evidence type="ECO:0000259" key="2">
    <source>
        <dbReference type="PROSITE" id="PS50110"/>
    </source>
</evidence>